<evidence type="ECO:0000313" key="3">
    <source>
        <dbReference type="EMBL" id="KAJ0404795.1"/>
    </source>
</evidence>
<dbReference type="EMBL" id="JAKCXM010000056">
    <property type="protein sequence ID" value="KAJ0404795.1"/>
    <property type="molecule type" value="Genomic_DNA"/>
</dbReference>
<dbReference type="Proteomes" id="UP001209570">
    <property type="component" value="Unassembled WGS sequence"/>
</dbReference>
<gene>
    <name evidence="3" type="ORF">P43SY_003471</name>
</gene>
<feature type="coiled-coil region" evidence="1">
    <location>
        <begin position="511"/>
        <end position="587"/>
    </location>
</feature>
<proteinExistence type="predicted"/>
<evidence type="ECO:0000313" key="4">
    <source>
        <dbReference type="Proteomes" id="UP001209570"/>
    </source>
</evidence>
<feature type="coiled-coil region" evidence="1">
    <location>
        <begin position="141"/>
        <end position="175"/>
    </location>
</feature>
<feature type="compositionally biased region" description="Basic and acidic residues" evidence="2">
    <location>
        <begin position="418"/>
        <end position="431"/>
    </location>
</feature>
<evidence type="ECO:0000256" key="2">
    <source>
        <dbReference type="SAM" id="MobiDB-lite"/>
    </source>
</evidence>
<evidence type="ECO:0000256" key="1">
    <source>
        <dbReference type="SAM" id="Coils"/>
    </source>
</evidence>
<feature type="coiled-coil region" evidence="1">
    <location>
        <begin position="617"/>
        <end position="644"/>
    </location>
</feature>
<comment type="caution">
    <text evidence="3">The sequence shown here is derived from an EMBL/GenBank/DDBJ whole genome shotgun (WGS) entry which is preliminary data.</text>
</comment>
<reference evidence="3" key="1">
    <citation type="submission" date="2021-12" db="EMBL/GenBank/DDBJ databases">
        <title>Prjna785345.</title>
        <authorList>
            <person name="Rujirawat T."/>
            <person name="Krajaejun T."/>
        </authorList>
    </citation>
    <scope>NUCLEOTIDE SEQUENCE</scope>
    <source>
        <strain evidence="3">Pi057C3</strain>
    </source>
</reference>
<keyword evidence="4" id="KW-1185">Reference proteome</keyword>
<feature type="region of interest" description="Disordered" evidence="2">
    <location>
        <begin position="411"/>
        <end position="439"/>
    </location>
</feature>
<name>A0AAD5Q8R1_PYTIN</name>
<feature type="coiled-coil region" evidence="1">
    <location>
        <begin position="207"/>
        <end position="262"/>
    </location>
</feature>
<dbReference type="AlphaFoldDB" id="A0AAD5Q8R1"/>
<keyword evidence="1" id="KW-0175">Coiled coil</keyword>
<organism evidence="3 4">
    <name type="scientific">Pythium insidiosum</name>
    <name type="common">Pythiosis disease agent</name>
    <dbReference type="NCBI Taxonomy" id="114742"/>
    <lineage>
        <taxon>Eukaryota</taxon>
        <taxon>Sar</taxon>
        <taxon>Stramenopiles</taxon>
        <taxon>Oomycota</taxon>
        <taxon>Peronosporomycetes</taxon>
        <taxon>Pythiales</taxon>
        <taxon>Pythiaceae</taxon>
        <taxon>Pythium</taxon>
    </lineage>
</organism>
<accession>A0AAD5Q8R1</accession>
<protein>
    <submittedName>
        <fullName evidence="3">Uncharacterized protein</fullName>
    </submittedName>
</protein>
<sequence length="659" mass="75253">MQATRVDDAVANAAALESLQAQGANALAAFRPRMSLCPHCHEGFGSASLPIHVRRCRALLPDPEAEAKAAADALAATTLSCPAKKRQVPKIVDLCLAVFTRNFQGMCLDKVMAAPEHEVALIDALPTDLVHRIVANLVYDNKKMAAKADKERSNVRHLRKELEELQVQKGQLELFRHQSALYRSRLTEQDQVVEQLRRDHERVAHLVTVLEHKNKQLQSQVDSWQRKRQRVDTRINALIVENDELKQQLRDAGRKEAELVKRLASAVREMASSLLPRSLAWMDDALHAEERQLAEKRSILTEVHHVLDEMVYDVETHARECEVARLRHDLGVARTTIAEYEERERTLIRERQEAYDFARQVEREGHELMERLQENLRVVTAELAKKDSVFAMSLTSRSLMGRVHTLFGMPQPAILSNDNKRSSESSRRRSPTETPVSSAYARVRALKERSQSTAITPSEKEKAQLARAEQIVKSLKKDEIKLFHDMSTRVKALETHLAQVHAEKEDIAARLHSAESVRDFLMDKLKDLEDRLSNTIDSTAKKEEQAAMDREIIGFLDAKTQEYEITLQQYASQNDEIRLELARLKEESETKLTIVQDMVGLLTDEKQELEVQLRSQRKLLVREVKGLRAQNQLLAEEKATYLNQLKTLKHALQHLEHLS</sequence>